<evidence type="ECO:0000256" key="1">
    <source>
        <dbReference type="SAM" id="MobiDB-lite"/>
    </source>
</evidence>
<gene>
    <name evidence="3" type="ORF">ACFP2T_47175</name>
</gene>
<evidence type="ECO:0000313" key="4">
    <source>
        <dbReference type="Proteomes" id="UP001596203"/>
    </source>
</evidence>
<name>A0ABW1KSH4_9ACTN</name>
<proteinExistence type="predicted"/>
<keyword evidence="4" id="KW-1185">Reference proteome</keyword>
<dbReference type="RefSeq" id="WP_377434415.1">
    <property type="nucleotide sequence ID" value="NZ_JBHSPR010000105.1"/>
</dbReference>
<dbReference type="Pfam" id="PF13360">
    <property type="entry name" value="PQQ_2"/>
    <property type="match status" value="1"/>
</dbReference>
<protein>
    <submittedName>
        <fullName evidence="3">PQQ-binding-like beta-propeller repeat protein</fullName>
    </submittedName>
</protein>
<comment type="caution">
    <text evidence="3">The sequence shown here is derived from an EMBL/GenBank/DDBJ whole genome shotgun (WGS) entry which is preliminary data.</text>
</comment>
<sequence>MDHAVAVIDLGTDRYDPTAEPDPPPPSRTRQLRAVALALVGALVLSAGGAAPSAPPRLEPLLTVSLRVGTHFHLTEHRLFVTDPTPGTTRRVTAYEVERGRQLWTSAYPTEQRQLGMTLAGGLLLIEDGNPRDGPIGTTALDAATGRWRWSVPYPLEVLPGERTALVVEDLFPPGSRIDAENPPPGTTVMHMSSSGGVYNRSSIGMTARAIDLAGGRQLWTTPALVRVVAIPAAGGRPAAVLAWPPGGGMEVWDLRSGAVLQRFDWAGGVPRNGARIGGVVVVWHSTGVTAYSADLLQPRWNRPLPEGTDPSVNVCGPLLCLRDSTGVLVLDPATGAVAWRTTERVFLWSSGIHLVETDDRPRLHRVVEPDTGRTLVDLSEWTETARLQGGSPLLLLRRNSAAARTWLDIIDPGGTAVRPLDPVPYALSSCQVVPTVIACRTQLGETRTWRYR</sequence>
<dbReference type="Gene3D" id="2.130.10.10">
    <property type="entry name" value="YVTN repeat-like/Quinoprotein amine dehydrogenase"/>
    <property type="match status" value="1"/>
</dbReference>
<feature type="domain" description="Pyrrolo-quinoline quinone repeat" evidence="2">
    <location>
        <begin position="68"/>
        <end position="222"/>
    </location>
</feature>
<dbReference type="Proteomes" id="UP001596203">
    <property type="component" value="Unassembled WGS sequence"/>
</dbReference>
<dbReference type="InterPro" id="IPR011047">
    <property type="entry name" value="Quinoprotein_ADH-like_sf"/>
</dbReference>
<evidence type="ECO:0000313" key="3">
    <source>
        <dbReference type="EMBL" id="MFC6023724.1"/>
    </source>
</evidence>
<accession>A0ABW1KSH4</accession>
<dbReference type="InterPro" id="IPR002372">
    <property type="entry name" value="PQQ_rpt_dom"/>
</dbReference>
<feature type="region of interest" description="Disordered" evidence="1">
    <location>
        <begin position="8"/>
        <end position="29"/>
    </location>
</feature>
<dbReference type="SUPFAM" id="SSF50998">
    <property type="entry name" value="Quinoprotein alcohol dehydrogenase-like"/>
    <property type="match status" value="1"/>
</dbReference>
<dbReference type="EMBL" id="JBHSPR010000105">
    <property type="protein sequence ID" value="MFC6023724.1"/>
    <property type="molecule type" value="Genomic_DNA"/>
</dbReference>
<dbReference type="InterPro" id="IPR015943">
    <property type="entry name" value="WD40/YVTN_repeat-like_dom_sf"/>
</dbReference>
<evidence type="ECO:0000259" key="2">
    <source>
        <dbReference type="Pfam" id="PF13360"/>
    </source>
</evidence>
<organism evidence="3 4">
    <name type="scientific">Plantactinospora solaniradicis</name>
    <dbReference type="NCBI Taxonomy" id="1723736"/>
    <lineage>
        <taxon>Bacteria</taxon>
        <taxon>Bacillati</taxon>
        <taxon>Actinomycetota</taxon>
        <taxon>Actinomycetes</taxon>
        <taxon>Micromonosporales</taxon>
        <taxon>Micromonosporaceae</taxon>
        <taxon>Plantactinospora</taxon>
    </lineage>
</organism>
<reference evidence="4" key="1">
    <citation type="journal article" date="2019" name="Int. J. Syst. Evol. Microbiol.">
        <title>The Global Catalogue of Microorganisms (GCM) 10K type strain sequencing project: providing services to taxonomists for standard genome sequencing and annotation.</title>
        <authorList>
            <consortium name="The Broad Institute Genomics Platform"/>
            <consortium name="The Broad Institute Genome Sequencing Center for Infectious Disease"/>
            <person name="Wu L."/>
            <person name="Ma J."/>
        </authorList>
    </citation>
    <scope>NUCLEOTIDE SEQUENCE [LARGE SCALE GENOMIC DNA]</scope>
    <source>
        <strain evidence="4">ZS-35-S2</strain>
    </source>
</reference>